<dbReference type="EMBL" id="FPBP01000002">
    <property type="protein sequence ID" value="SFU41594.1"/>
    <property type="molecule type" value="Genomic_DNA"/>
</dbReference>
<dbReference type="OrthoDB" id="1376015at2"/>
<dbReference type="Gene3D" id="3.40.720.10">
    <property type="entry name" value="Alkaline Phosphatase, subunit A"/>
    <property type="match status" value="1"/>
</dbReference>
<dbReference type="AlphaFoldDB" id="A0A1I7FZG9"/>
<dbReference type="InterPro" id="IPR017850">
    <property type="entry name" value="Alkaline_phosphatase_core_sf"/>
</dbReference>
<keyword evidence="1" id="KW-0812">Transmembrane</keyword>
<keyword evidence="1" id="KW-1133">Transmembrane helix</keyword>
<evidence type="ECO:0000313" key="3">
    <source>
        <dbReference type="Proteomes" id="UP000198693"/>
    </source>
</evidence>
<accession>A0A1I7FZG9</accession>
<sequence>MTFRYLARALMALAILNLVLLVPLWVRFGEPTAHWLALEALVLAGLMIVLPTVARIVWLRWLIIVIVMLGLLLGLGNAATQLTFGRSLNLYLDTPLLRSVLDLLTGNLGLLPALLAVLGGVVVIGLLVGFLAWALRTLQGMERNRVSVALGAVLLIVGSGLAVAEFTHSRLLTMARTPLLNTWYFQVDQWLETRRAHREFAARMERVPAPAREMPGLVGKNVLLVFVESYGVSALFDERYAGVVRPRLDAMAERFEQAGLSVASGTLDSPVRGGQSWLAHATALSGQWIDNSLWYRLMLASERATLVDDFRASGHRTHAVMPAITLAWPEGEAYGFEDIHAADDFDYAGPALNWVTMPDQYTLHFLQQRILEPAESPIFAQAALVSSHAPWTPVIPVLAWEDVGDGSVFQRWENAGEAPEVLWQDVERVRDQYALALDYALHTSASWAERYVDEQTLLILLGDHQSAPLITGEDASAGVPVHVISGDAALVAPFLARGFVPGTVPVKEASPPGMDQLRRWLHEDFAHPVDSERRR</sequence>
<dbReference type="Proteomes" id="UP000198693">
    <property type="component" value="Unassembled WGS sequence"/>
</dbReference>
<keyword evidence="2" id="KW-0808">Transferase</keyword>
<feature type="transmembrane region" description="Helical" evidence="1">
    <location>
        <begin position="104"/>
        <end position="134"/>
    </location>
</feature>
<dbReference type="STRING" id="463301.SAMN04487955_102126"/>
<dbReference type="GO" id="GO:0016740">
    <property type="term" value="F:transferase activity"/>
    <property type="evidence" value="ECO:0007669"/>
    <property type="project" value="UniProtKB-KW"/>
</dbReference>
<name>A0A1I7FZG9_9GAMM</name>
<dbReference type="SUPFAM" id="SSF53649">
    <property type="entry name" value="Alkaline phosphatase-like"/>
    <property type="match status" value="1"/>
</dbReference>
<evidence type="ECO:0000256" key="1">
    <source>
        <dbReference type="SAM" id="Phobius"/>
    </source>
</evidence>
<organism evidence="2 3">
    <name type="scientific">Halomonas korlensis</name>
    <dbReference type="NCBI Taxonomy" id="463301"/>
    <lineage>
        <taxon>Bacteria</taxon>
        <taxon>Pseudomonadati</taxon>
        <taxon>Pseudomonadota</taxon>
        <taxon>Gammaproteobacteria</taxon>
        <taxon>Oceanospirillales</taxon>
        <taxon>Halomonadaceae</taxon>
        <taxon>Halomonas</taxon>
    </lineage>
</organism>
<protein>
    <submittedName>
        <fullName evidence="2">Phosphoglycerol transferase MdoB</fullName>
    </submittedName>
</protein>
<keyword evidence="3" id="KW-1185">Reference proteome</keyword>
<feature type="transmembrane region" description="Helical" evidence="1">
    <location>
        <begin position="32"/>
        <end position="54"/>
    </location>
</feature>
<dbReference type="RefSeq" id="WP_089792923.1">
    <property type="nucleotide sequence ID" value="NZ_FPBP01000002.1"/>
</dbReference>
<keyword evidence="1" id="KW-0472">Membrane</keyword>
<feature type="transmembrane region" description="Helical" evidence="1">
    <location>
        <begin position="146"/>
        <end position="164"/>
    </location>
</feature>
<evidence type="ECO:0000313" key="2">
    <source>
        <dbReference type="EMBL" id="SFU41594.1"/>
    </source>
</evidence>
<proteinExistence type="predicted"/>
<reference evidence="3" key="1">
    <citation type="submission" date="2016-10" db="EMBL/GenBank/DDBJ databases">
        <authorList>
            <person name="Varghese N."/>
            <person name="Submissions S."/>
        </authorList>
    </citation>
    <scope>NUCLEOTIDE SEQUENCE [LARGE SCALE GENOMIC DNA]</scope>
    <source>
        <strain evidence="3">CGMCC 1.6981</strain>
    </source>
</reference>
<gene>
    <name evidence="2" type="ORF">SAMN04487955_102126</name>
</gene>
<feature type="transmembrane region" description="Helical" evidence="1">
    <location>
        <begin position="61"/>
        <end position="84"/>
    </location>
</feature>
<feature type="transmembrane region" description="Helical" evidence="1">
    <location>
        <begin position="5"/>
        <end position="26"/>
    </location>
</feature>